<feature type="compositionally biased region" description="Basic and acidic residues" evidence="1">
    <location>
        <begin position="200"/>
        <end position="218"/>
    </location>
</feature>
<evidence type="ECO:0000259" key="2">
    <source>
        <dbReference type="Pfam" id="PF12572"/>
    </source>
</evidence>
<reference evidence="3 4" key="1">
    <citation type="submission" date="2023-08" db="EMBL/GenBank/DDBJ databases">
        <title>Black Yeasts Isolated from many extreme environments.</title>
        <authorList>
            <person name="Coleine C."/>
            <person name="Stajich J.E."/>
            <person name="Selbmann L."/>
        </authorList>
    </citation>
    <scope>NUCLEOTIDE SEQUENCE [LARGE SCALE GENOMIC DNA]</scope>
    <source>
        <strain evidence="3 4">CCFEE 5935</strain>
    </source>
</reference>
<dbReference type="GeneID" id="89925289"/>
<comment type="caution">
    <text evidence="3">The sequence shown here is derived from an EMBL/GenBank/DDBJ whole genome shotgun (WGS) entry which is preliminary data.</text>
</comment>
<accession>A0AAV9PF16</accession>
<evidence type="ECO:0000313" key="4">
    <source>
        <dbReference type="Proteomes" id="UP001337655"/>
    </source>
</evidence>
<evidence type="ECO:0000313" key="3">
    <source>
        <dbReference type="EMBL" id="KAK5172305.1"/>
    </source>
</evidence>
<dbReference type="InterPro" id="IPR046331">
    <property type="entry name" value="GPAM1-like"/>
</dbReference>
<dbReference type="Proteomes" id="UP001337655">
    <property type="component" value="Unassembled WGS sequence"/>
</dbReference>
<dbReference type="PANTHER" id="PTHR46370">
    <property type="entry name" value="GPALPP MOTIFS-CONTAINING PROTEIN 1"/>
    <property type="match status" value="1"/>
</dbReference>
<feature type="region of interest" description="Disordered" evidence="1">
    <location>
        <begin position="1"/>
        <end position="280"/>
    </location>
</feature>
<evidence type="ECO:0000256" key="1">
    <source>
        <dbReference type="SAM" id="MobiDB-lite"/>
    </source>
</evidence>
<dbReference type="AlphaFoldDB" id="A0AAV9PF16"/>
<dbReference type="Pfam" id="PF12572">
    <property type="entry name" value="DUF3752"/>
    <property type="match status" value="1"/>
</dbReference>
<proteinExistence type="predicted"/>
<dbReference type="PANTHER" id="PTHR46370:SF1">
    <property type="entry name" value="GPALPP MOTIFS-CONTAINING PROTEIN 1"/>
    <property type="match status" value="1"/>
</dbReference>
<keyword evidence="4" id="KW-1185">Reference proteome</keyword>
<dbReference type="EMBL" id="JAVRRT010000005">
    <property type="protein sequence ID" value="KAK5172305.1"/>
    <property type="molecule type" value="Genomic_DNA"/>
</dbReference>
<sequence>MSDIGPELPPHLLAKRKRKQEEAAEAAPTTASGANQPASPGGGEKRRRVMGPAMPPAPLDERPTEPPKVPEDSDSDDDDGYGPALPSGPTEANDVDTNDGPGYLNHSDSKQAPEEKPKRDDWMMMPPKQDDLAARMDPSKQRARGFNTGKGAKAPQAGGEDSSSWYETAEQKQKRLAHEMMGTSKPSTVGPSGPSQAPDAAKDEAAAKKIRQHTEKTRGPSLMDQHTKTTGPDADDDPSKRAFDREKDMGSGMRIGQTQRKEMMNKASGFSSKFSGGSYL</sequence>
<feature type="compositionally biased region" description="Basic and acidic residues" evidence="1">
    <location>
        <begin position="237"/>
        <end position="249"/>
    </location>
</feature>
<dbReference type="RefSeq" id="XP_064661149.1">
    <property type="nucleotide sequence ID" value="XM_064801198.1"/>
</dbReference>
<feature type="compositionally biased region" description="Low complexity" evidence="1">
    <location>
        <begin position="268"/>
        <end position="280"/>
    </location>
</feature>
<name>A0AAV9PF16_9PEZI</name>
<feature type="compositionally biased region" description="Polar residues" evidence="1">
    <location>
        <begin position="184"/>
        <end position="195"/>
    </location>
</feature>
<organism evidence="3 4">
    <name type="scientific">Saxophila tyrrhenica</name>
    <dbReference type="NCBI Taxonomy" id="1690608"/>
    <lineage>
        <taxon>Eukaryota</taxon>
        <taxon>Fungi</taxon>
        <taxon>Dikarya</taxon>
        <taxon>Ascomycota</taxon>
        <taxon>Pezizomycotina</taxon>
        <taxon>Dothideomycetes</taxon>
        <taxon>Dothideomycetidae</taxon>
        <taxon>Mycosphaerellales</taxon>
        <taxon>Extremaceae</taxon>
        <taxon>Saxophila</taxon>
    </lineage>
</organism>
<feature type="domain" description="DUF3752" evidence="2">
    <location>
        <begin position="126"/>
        <end position="275"/>
    </location>
</feature>
<dbReference type="InterPro" id="IPR022226">
    <property type="entry name" value="DUF3752"/>
</dbReference>
<feature type="compositionally biased region" description="Basic and acidic residues" evidence="1">
    <location>
        <begin position="107"/>
        <end position="140"/>
    </location>
</feature>
<feature type="compositionally biased region" description="Polar residues" evidence="1">
    <location>
        <begin position="29"/>
        <end position="38"/>
    </location>
</feature>
<feature type="compositionally biased region" description="Basic and acidic residues" evidence="1">
    <location>
        <begin position="59"/>
        <end position="71"/>
    </location>
</feature>
<gene>
    <name evidence="3" type="ORF">LTR77_003943</name>
</gene>
<protein>
    <recommendedName>
        <fullName evidence="2">DUF3752 domain-containing protein</fullName>
    </recommendedName>
</protein>
<feature type="compositionally biased region" description="Basic and acidic residues" evidence="1">
    <location>
        <begin position="169"/>
        <end position="178"/>
    </location>
</feature>